<keyword evidence="7" id="KW-0862">Zinc</keyword>
<proteinExistence type="inferred from homology"/>
<keyword evidence="12" id="KW-1185">Reference proteome</keyword>
<comment type="similarity">
    <text evidence="8">Belongs to the REI1 family.</text>
</comment>
<name>A0A1S3YVX4_TOBAC</name>
<dbReference type="KEGG" id="nta:107780169"/>
<dbReference type="OMA" id="TTCLFAH"/>
<dbReference type="InterPro" id="IPR036236">
    <property type="entry name" value="Znf_C2H2_sf"/>
</dbReference>
<dbReference type="InterPro" id="IPR041661">
    <property type="entry name" value="ZN622/Rei1/Reh1_Znf-C2H2"/>
</dbReference>
<dbReference type="GO" id="GO:0003676">
    <property type="term" value="F:nucleic acid binding"/>
    <property type="evidence" value="ECO:0007669"/>
    <property type="project" value="InterPro"/>
</dbReference>
<dbReference type="PROSITE" id="PS50157">
    <property type="entry name" value="ZINC_FINGER_C2H2_2"/>
    <property type="match status" value="1"/>
</dbReference>
<dbReference type="Pfam" id="PF12171">
    <property type="entry name" value="zf-C2H2_jaz"/>
    <property type="match status" value="1"/>
</dbReference>
<evidence type="ECO:0000256" key="10">
    <source>
        <dbReference type="SAM" id="MobiDB-lite"/>
    </source>
</evidence>
<dbReference type="InterPro" id="IPR022755">
    <property type="entry name" value="Znf_C2H2_jaz"/>
</dbReference>
<dbReference type="InterPro" id="IPR040025">
    <property type="entry name" value="Znf622/Rei1/Reh1"/>
</dbReference>
<evidence type="ECO:0000256" key="7">
    <source>
        <dbReference type="ARBA" id="ARBA00022833"/>
    </source>
</evidence>
<dbReference type="GO" id="GO:0008270">
    <property type="term" value="F:zinc ion binding"/>
    <property type="evidence" value="ECO:0007669"/>
    <property type="project" value="UniProtKB-KW"/>
</dbReference>
<keyword evidence="2" id="KW-0963">Cytoplasm</keyword>
<dbReference type="SUPFAM" id="SSF57667">
    <property type="entry name" value="beta-beta-alpha zinc fingers"/>
    <property type="match status" value="3"/>
</dbReference>
<evidence type="ECO:0000256" key="9">
    <source>
        <dbReference type="PROSITE-ProRule" id="PRU00042"/>
    </source>
</evidence>
<feature type="region of interest" description="Disordered" evidence="10">
    <location>
        <begin position="83"/>
        <end position="148"/>
    </location>
</feature>
<dbReference type="PANTHER" id="PTHR13182:SF8">
    <property type="entry name" value="CYTOPLASMIC 60S SUBUNIT BIOGENESIS FACTOR ZNF622"/>
    <property type="match status" value="1"/>
</dbReference>
<dbReference type="SMART" id="SM00355">
    <property type="entry name" value="ZnF_C2H2"/>
    <property type="match status" value="4"/>
</dbReference>
<dbReference type="GO" id="GO:0042273">
    <property type="term" value="P:ribosomal large subunit biogenesis"/>
    <property type="evidence" value="ECO:0000318"/>
    <property type="project" value="GO_Central"/>
</dbReference>
<dbReference type="OrthoDB" id="19329at2759"/>
<dbReference type="STRING" id="4097.A0A1S3YVX4"/>
<protein>
    <submittedName>
        <fullName evidence="13">Cytoplasmic 60S subunit biogenesis factor REI1 homolog 1-like</fullName>
    </submittedName>
</protein>
<evidence type="ECO:0000313" key="12">
    <source>
        <dbReference type="Proteomes" id="UP000790787"/>
    </source>
</evidence>
<dbReference type="Pfam" id="PF12756">
    <property type="entry name" value="zf-C2H2_2"/>
    <property type="match status" value="1"/>
</dbReference>
<dbReference type="RefSeq" id="XP_016456175.1">
    <property type="nucleotide sequence ID" value="XM_016600689.1"/>
</dbReference>
<dbReference type="PaxDb" id="4097-A0A1S3YVX4"/>
<reference evidence="13" key="2">
    <citation type="submission" date="2025-08" db="UniProtKB">
        <authorList>
            <consortium name="RefSeq"/>
        </authorList>
    </citation>
    <scope>IDENTIFICATION</scope>
    <source>
        <tissue evidence="13">Leaf</tissue>
    </source>
</reference>
<evidence type="ECO:0000256" key="2">
    <source>
        <dbReference type="ARBA" id="ARBA00022490"/>
    </source>
</evidence>
<evidence type="ECO:0000256" key="5">
    <source>
        <dbReference type="ARBA" id="ARBA00022737"/>
    </source>
</evidence>
<dbReference type="Proteomes" id="UP000790787">
    <property type="component" value="Chromosome 24"/>
</dbReference>
<keyword evidence="5" id="KW-0677">Repeat</keyword>
<evidence type="ECO:0000256" key="3">
    <source>
        <dbReference type="ARBA" id="ARBA00022517"/>
    </source>
</evidence>
<dbReference type="PANTHER" id="PTHR13182">
    <property type="entry name" value="ZINC FINGER PROTEIN 622"/>
    <property type="match status" value="1"/>
</dbReference>
<reference evidence="12" key="1">
    <citation type="journal article" date="2014" name="Nat. Commun.">
        <title>The tobacco genome sequence and its comparison with those of tomato and potato.</title>
        <authorList>
            <person name="Sierro N."/>
            <person name="Battey J.N."/>
            <person name="Ouadi S."/>
            <person name="Bakaher N."/>
            <person name="Bovet L."/>
            <person name="Willig A."/>
            <person name="Goepfert S."/>
            <person name="Peitsch M.C."/>
            <person name="Ivanov N.V."/>
        </authorList>
    </citation>
    <scope>NUCLEOTIDE SEQUENCE [LARGE SCALE GENOMIC DNA]</scope>
</reference>
<comment type="subcellular location">
    <subcellularLocation>
        <location evidence="1">Cytoplasm</location>
    </subcellularLocation>
</comment>
<sequence>MPGLSCNACDKEFLDDTEQKLHYKSEWHRYNLKRKIAGVHGVREHIFLARQSALAEEKKKLSETPLIYSCGLCGKGYRSSQAHAQHLKSKSHLARASQEPGHHDENSVTIKPLLRHPQNGTSRKAKEYGEESDDSDESEWEEVDPEEEMISEATDSLTELKMNEHTSNGNMDEDSDVDEDIGDLDPSCCFVCDKEHKTIESCMVHMHKMHGFFIPDVEYLKDPKGFLTYLGLKVKRDFMCLYCNDRCHPFSSLEAVRKHMEAKSHCRVHYGDGDEEEEADLEEFYDYSSSYVDETGKQLILSDDTGNSVELGSGGSELIITTRNDDGRSVKTLGSREFLRYYRQKLRPTRINDVAVSAALAARYRSMGLATVQSREHMVKMKVLKAMNKSGVEVMRNKIGMKSNVIRNLPKNIPY</sequence>
<gene>
    <name evidence="13" type="primary">LOC107780169</name>
</gene>
<dbReference type="GO" id="GO:0030687">
    <property type="term" value="C:preribosome, large subunit precursor"/>
    <property type="evidence" value="ECO:0000318"/>
    <property type="project" value="GO_Central"/>
</dbReference>
<organism evidence="12 13">
    <name type="scientific">Nicotiana tabacum</name>
    <name type="common">Common tobacco</name>
    <dbReference type="NCBI Taxonomy" id="4097"/>
    <lineage>
        <taxon>Eukaryota</taxon>
        <taxon>Viridiplantae</taxon>
        <taxon>Streptophyta</taxon>
        <taxon>Embryophyta</taxon>
        <taxon>Tracheophyta</taxon>
        <taxon>Spermatophyta</taxon>
        <taxon>Magnoliopsida</taxon>
        <taxon>eudicotyledons</taxon>
        <taxon>Gunneridae</taxon>
        <taxon>Pentapetalae</taxon>
        <taxon>asterids</taxon>
        <taxon>lamiids</taxon>
        <taxon>Solanales</taxon>
        <taxon>Solanaceae</taxon>
        <taxon>Nicotianoideae</taxon>
        <taxon>Nicotianeae</taxon>
        <taxon>Nicotiana</taxon>
    </lineage>
</organism>
<feature type="domain" description="C2H2-type" evidence="11">
    <location>
        <begin position="68"/>
        <end position="97"/>
    </location>
</feature>
<keyword evidence="3" id="KW-0690">Ribosome biogenesis</keyword>
<dbReference type="GeneID" id="107780169"/>
<dbReference type="AlphaFoldDB" id="A0A1S3YVX4"/>
<evidence type="ECO:0000256" key="8">
    <source>
        <dbReference type="ARBA" id="ARBA00034126"/>
    </source>
</evidence>
<evidence type="ECO:0000313" key="13">
    <source>
        <dbReference type="RefSeq" id="XP_016456175.1"/>
    </source>
</evidence>
<keyword evidence="6 9" id="KW-0863">Zinc-finger</keyword>
<dbReference type="RefSeq" id="XP_016456175.1">
    <property type="nucleotide sequence ID" value="XM_016600689.2"/>
</dbReference>
<evidence type="ECO:0000256" key="1">
    <source>
        <dbReference type="ARBA" id="ARBA00004496"/>
    </source>
</evidence>
<dbReference type="PROSITE" id="PS00028">
    <property type="entry name" value="ZINC_FINGER_C2H2_1"/>
    <property type="match status" value="2"/>
</dbReference>
<keyword evidence="4" id="KW-0479">Metal-binding</keyword>
<dbReference type="InterPro" id="IPR003604">
    <property type="entry name" value="Matrin/U1-like-C_Znf_C2H2"/>
</dbReference>
<evidence type="ECO:0000259" key="11">
    <source>
        <dbReference type="PROSITE" id="PS50157"/>
    </source>
</evidence>
<accession>A0A1S3YVX4</accession>
<dbReference type="InterPro" id="IPR013087">
    <property type="entry name" value="Znf_C2H2_type"/>
</dbReference>
<dbReference type="SMART" id="SM00451">
    <property type="entry name" value="ZnF_U1"/>
    <property type="match status" value="2"/>
</dbReference>
<evidence type="ECO:0000256" key="6">
    <source>
        <dbReference type="ARBA" id="ARBA00022771"/>
    </source>
</evidence>
<dbReference type="GO" id="GO:0005737">
    <property type="term" value="C:cytoplasm"/>
    <property type="evidence" value="ECO:0007669"/>
    <property type="project" value="UniProtKB-SubCell"/>
</dbReference>
<evidence type="ECO:0000256" key="4">
    <source>
        <dbReference type="ARBA" id="ARBA00022723"/>
    </source>
</evidence>
<feature type="compositionally biased region" description="Acidic residues" evidence="10">
    <location>
        <begin position="130"/>
        <end position="148"/>
    </location>
</feature>